<organism evidence="2 3">
    <name type="scientific">Bacillus subtilis</name>
    <dbReference type="NCBI Taxonomy" id="1423"/>
    <lineage>
        <taxon>Bacteria</taxon>
        <taxon>Bacillati</taxon>
        <taxon>Bacillota</taxon>
        <taxon>Bacilli</taxon>
        <taxon>Bacillales</taxon>
        <taxon>Bacillaceae</taxon>
        <taxon>Bacillus</taxon>
    </lineage>
</organism>
<dbReference type="Pfam" id="PF14024">
    <property type="entry name" value="DUF4240"/>
    <property type="match status" value="1"/>
</dbReference>
<dbReference type="InterPro" id="IPR025334">
    <property type="entry name" value="DUF4240"/>
</dbReference>
<reference evidence="2 3" key="1">
    <citation type="submission" date="2014-12" db="EMBL/GenBank/DDBJ databases">
        <title>Comparative genome analysis of Bacillus coagulans HM-08, Clostridium butyricum HM-68, Bacillus subtilis HM-66 and Bacillus licheniformis BL-09.</title>
        <authorList>
            <person name="Zhang H."/>
        </authorList>
    </citation>
    <scope>NUCLEOTIDE SEQUENCE [LARGE SCALE GENOMIC DNA]</scope>
    <source>
        <strain evidence="2 3">HM-66</strain>
    </source>
</reference>
<protein>
    <recommendedName>
        <fullName evidence="1">DUF4240 domain-containing protein</fullName>
    </recommendedName>
</protein>
<dbReference type="EMBL" id="JXBC01000006">
    <property type="protein sequence ID" value="KIU09928.1"/>
    <property type="molecule type" value="Genomic_DNA"/>
</dbReference>
<feature type="domain" description="DUF4240" evidence="1">
    <location>
        <begin position="1"/>
        <end position="122"/>
    </location>
</feature>
<dbReference type="AlphaFoldDB" id="A0A0D1ILC2"/>
<dbReference type="PATRIC" id="fig|1423.173.peg.3373"/>
<proteinExistence type="predicted"/>
<gene>
    <name evidence="2" type="ORF">SC09_Contig28orf00050</name>
</gene>
<sequence length="184" mass="21595">MNETSFWQLIDQAGNQEEPNEWLRDALLKKEINEIVEFEFMLQTFMQKSYLSSLWAAAYILMDGCSDDTFDYFRGWLIAQGKETFEKVLDDHEYLAAHITEETLDEEGYPQNEDLLSMAIEALTYIKTGDDEWDDEVHDELLDALEQKGLAESDGIELDWEEEDLPDRFPKLWERFGENPLGEF</sequence>
<evidence type="ECO:0000313" key="2">
    <source>
        <dbReference type="EMBL" id="KIU09928.1"/>
    </source>
</evidence>
<evidence type="ECO:0000259" key="1">
    <source>
        <dbReference type="Pfam" id="PF14024"/>
    </source>
</evidence>
<evidence type="ECO:0000313" key="3">
    <source>
        <dbReference type="Proteomes" id="UP000032247"/>
    </source>
</evidence>
<dbReference type="Proteomes" id="UP000032247">
    <property type="component" value="Unassembled WGS sequence"/>
</dbReference>
<comment type="caution">
    <text evidence="2">The sequence shown here is derived from an EMBL/GenBank/DDBJ whole genome shotgun (WGS) entry which is preliminary data.</text>
</comment>
<accession>A0A0D1ILC2</accession>
<name>A0A0D1ILC2_BACIU</name>